<sequence length="82" mass="8807">MGGRHGDEIDTSSLKVWASVSWREESSTAIWQHMTGLAFAGLSTTHRSRNDLLNTGAQQRVMSSPHSAKTAVLAGKAEAVVK</sequence>
<protein>
    <submittedName>
        <fullName evidence="1">Uncharacterized protein</fullName>
    </submittedName>
</protein>
<dbReference type="Proteomes" id="UP000696280">
    <property type="component" value="Unassembled WGS sequence"/>
</dbReference>
<dbReference type="EMBL" id="CAJVRL010000089">
    <property type="protein sequence ID" value="CAG8959161.1"/>
    <property type="molecule type" value="Genomic_DNA"/>
</dbReference>
<comment type="caution">
    <text evidence="1">The sequence shown here is derived from an EMBL/GenBank/DDBJ whole genome shotgun (WGS) entry which is preliminary data.</text>
</comment>
<keyword evidence="2" id="KW-1185">Reference proteome</keyword>
<name>A0A9N9L5Z5_9HELO</name>
<proteinExistence type="predicted"/>
<reference evidence="1" key="1">
    <citation type="submission" date="2021-07" db="EMBL/GenBank/DDBJ databases">
        <authorList>
            <person name="Durling M."/>
        </authorList>
    </citation>
    <scope>NUCLEOTIDE SEQUENCE</scope>
</reference>
<organism evidence="1 2">
    <name type="scientific">Hymenoscyphus fraxineus</name>
    <dbReference type="NCBI Taxonomy" id="746836"/>
    <lineage>
        <taxon>Eukaryota</taxon>
        <taxon>Fungi</taxon>
        <taxon>Dikarya</taxon>
        <taxon>Ascomycota</taxon>
        <taxon>Pezizomycotina</taxon>
        <taxon>Leotiomycetes</taxon>
        <taxon>Helotiales</taxon>
        <taxon>Helotiaceae</taxon>
        <taxon>Hymenoscyphus</taxon>
    </lineage>
</organism>
<dbReference type="AlphaFoldDB" id="A0A9N9L5Z5"/>
<evidence type="ECO:0000313" key="1">
    <source>
        <dbReference type="EMBL" id="CAG8959161.1"/>
    </source>
</evidence>
<accession>A0A9N9L5Z5</accession>
<evidence type="ECO:0000313" key="2">
    <source>
        <dbReference type="Proteomes" id="UP000696280"/>
    </source>
</evidence>
<gene>
    <name evidence="1" type="ORF">HYFRA_00013025</name>
</gene>